<keyword evidence="3 5" id="KW-1133">Transmembrane helix</keyword>
<organism evidence="6">
    <name type="scientific">Eucalyptus grandis</name>
    <name type="common">Flooded gum</name>
    <dbReference type="NCBI Taxonomy" id="71139"/>
    <lineage>
        <taxon>Eukaryota</taxon>
        <taxon>Viridiplantae</taxon>
        <taxon>Streptophyta</taxon>
        <taxon>Embryophyta</taxon>
        <taxon>Tracheophyta</taxon>
        <taxon>Spermatophyta</taxon>
        <taxon>Magnoliopsida</taxon>
        <taxon>eudicotyledons</taxon>
        <taxon>Gunneridae</taxon>
        <taxon>Pentapetalae</taxon>
        <taxon>rosids</taxon>
        <taxon>malvids</taxon>
        <taxon>Myrtales</taxon>
        <taxon>Myrtaceae</taxon>
        <taxon>Myrtoideae</taxon>
        <taxon>Eucalypteae</taxon>
        <taxon>Eucalyptus</taxon>
    </lineage>
</organism>
<evidence type="ECO:0000256" key="4">
    <source>
        <dbReference type="ARBA" id="ARBA00023136"/>
    </source>
</evidence>
<feature type="transmembrane region" description="Helical" evidence="5">
    <location>
        <begin position="85"/>
        <end position="108"/>
    </location>
</feature>
<dbReference type="eggNOG" id="ENOG502QWK6">
    <property type="taxonomic scope" value="Eukaryota"/>
</dbReference>
<keyword evidence="2 5" id="KW-0812">Transmembrane</keyword>
<dbReference type="InParanoid" id="A0A059DGE0"/>
<dbReference type="AlphaFoldDB" id="A0A059DGE0"/>
<dbReference type="OMA" id="NGCCLYI"/>
<dbReference type="FunCoup" id="A0A059DGE0">
    <property type="interactions" value="296"/>
</dbReference>
<evidence type="ECO:0000256" key="1">
    <source>
        <dbReference type="ARBA" id="ARBA00004141"/>
    </source>
</evidence>
<comment type="subcellular location">
    <subcellularLocation>
        <location evidence="1">Membrane</location>
        <topology evidence="1">Multi-pass membrane protein</topology>
    </subcellularLocation>
</comment>
<gene>
    <name evidence="6" type="ORF">EUGRSUZ_A01807</name>
</gene>
<accession>A0A059DGE0</accession>
<protein>
    <recommendedName>
        <fullName evidence="7">Tetraspanin family protein</fullName>
    </recommendedName>
</protein>
<evidence type="ECO:0000313" key="6">
    <source>
        <dbReference type="EMBL" id="KCW89519.1"/>
    </source>
</evidence>
<dbReference type="STRING" id="71139.A0A059DGE0"/>
<reference evidence="6" key="1">
    <citation type="submission" date="2013-07" db="EMBL/GenBank/DDBJ databases">
        <title>The genome of Eucalyptus grandis.</title>
        <authorList>
            <person name="Schmutz J."/>
            <person name="Hayes R."/>
            <person name="Myburg A."/>
            <person name="Tuskan G."/>
            <person name="Grattapaglia D."/>
            <person name="Rokhsar D.S."/>
        </authorList>
    </citation>
    <scope>NUCLEOTIDE SEQUENCE</scope>
    <source>
        <tissue evidence="6">Leaf extractions</tissue>
    </source>
</reference>
<sequence length="219" mass="24637">MGGMVRSCMQSVLKLVNSVIGMVGISMVLYSVWMLRVWTRHMSDFDHPAQPAPWFIYTFLCLGVTLCVITCSGHIAAETANGCCLYLYMLFIFLLLILEAAVTVDIFLNREWEEDFPEDLTGNLSLLKEFVRSNFEMCKWIGLSIVSIQGLCILLAMVLKVLGPHQNYDSDDEFSTDRVPLLKNATVPPPYAVADPAYGSKSDGWSIRINEKVLMLRHS</sequence>
<dbReference type="GO" id="GO:0016020">
    <property type="term" value="C:membrane"/>
    <property type="evidence" value="ECO:0007669"/>
    <property type="project" value="UniProtKB-SubCell"/>
</dbReference>
<feature type="transmembrane region" description="Helical" evidence="5">
    <location>
        <begin position="12"/>
        <end position="34"/>
    </location>
</feature>
<evidence type="ECO:0000256" key="3">
    <source>
        <dbReference type="ARBA" id="ARBA00022989"/>
    </source>
</evidence>
<dbReference type="Gramene" id="KCW89519">
    <property type="protein sequence ID" value="KCW89519"/>
    <property type="gene ID" value="EUGRSUZ_A01807"/>
</dbReference>
<feature type="transmembrane region" description="Helical" evidence="5">
    <location>
        <begin position="54"/>
        <end position="73"/>
    </location>
</feature>
<evidence type="ECO:0000256" key="2">
    <source>
        <dbReference type="ARBA" id="ARBA00022692"/>
    </source>
</evidence>
<dbReference type="EMBL" id="KK198753">
    <property type="protein sequence ID" value="KCW89519.1"/>
    <property type="molecule type" value="Genomic_DNA"/>
</dbReference>
<keyword evidence="4 5" id="KW-0472">Membrane</keyword>
<dbReference type="InterPro" id="IPR018499">
    <property type="entry name" value="Tetraspanin/Peripherin"/>
</dbReference>
<evidence type="ECO:0008006" key="7">
    <source>
        <dbReference type="Google" id="ProtNLM"/>
    </source>
</evidence>
<proteinExistence type="predicted"/>
<feature type="transmembrane region" description="Helical" evidence="5">
    <location>
        <begin position="140"/>
        <end position="159"/>
    </location>
</feature>
<evidence type="ECO:0000256" key="5">
    <source>
        <dbReference type="SAM" id="Phobius"/>
    </source>
</evidence>
<name>A0A059DGE0_EUCGR</name>
<dbReference type="Pfam" id="PF00335">
    <property type="entry name" value="Tetraspanin"/>
    <property type="match status" value="1"/>
</dbReference>